<dbReference type="AlphaFoldDB" id="A0A0C3A8H1"/>
<keyword evidence="6" id="KW-0472">Membrane</keyword>
<dbReference type="Proteomes" id="UP000053989">
    <property type="component" value="Unassembled WGS sequence"/>
</dbReference>
<proteinExistence type="inferred from homology"/>
<reference evidence="8 9" key="1">
    <citation type="submission" date="2014-04" db="EMBL/GenBank/DDBJ databases">
        <authorList>
            <consortium name="DOE Joint Genome Institute"/>
            <person name="Kuo A."/>
            <person name="Kohler A."/>
            <person name="Nagy L.G."/>
            <person name="Floudas D."/>
            <person name="Copeland A."/>
            <person name="Barry K.W."/>
            <person name="Cichocki N."/>
            <person name="Veneault-Fourrey C."/>
            <person name="LaButti K."/>
            <person name="Lindquist E.A."/>
            <person name="Lipzen A."/>
            <person name="Lundell T."/>
            <person name="Morin E."/>
            <person name="Murat C."/>
            <person name="Sun H."/>
            <person name="Tunlid A."/>
            <person name="Henrissat B."/>
            <person name="Grigoriev I.V."/>
            <person name="Hibbett D.S."/>
            <person name="Martin F."/>
            <person name="Nordberg H.P."/>
            <person name="Cantor M.N."/>
            <person name="Hua S.X."/>
        </authorList>
    </citation>
    <scope>NUCLEOTIDE SEQUENCE [LARGE SCALE GENOMIC DNA]</scope>
    <source>
        <strain evidence="8 9">Foug A</strain>
    </source>
</reference>
<dbReference type="InParanoid" id="A0A0C3A8H1"/>
<feature type="domain" description="Helicase ATP-binding" evidence="7">
    <location>
        <begin position="1"/>
        <end position="189"/>
    </location>
</feature>
<reference evidence="9" key="2">
    <citation type="submission" date="2015-01" db="EMBL/GenBank/DDBJ databases">
        <title>Evolutionary Origins and Diversification of the Mycorrhizal Mutualists.</title>
        <authorList>
            <consortium name="DOE Joint Genome Institute"/>
            <consortium name="Mycorrhizal Genomics Consortium"/>
            <person name="Kohler A."/>
            <person name="Kuo A."/>
            <person name="Nagy L.G."/>
            <person name="Floudas D."/>
            <person name="Copeland A."/>
            <person name="Barry K.W."/>
            <person name="Cichocki N."/>
            <person name="Veneault-Fourrey C."/>
            <person name="LaButti K."/>
            <person name="Lindquist E.A."/>
            <person name="Lipzen A."/>
            <person name="Lundell T."/>
            <person name="Morin E."/>
            <person name="Murat C."/>
            <person name="Riley R."/>
            <person name="Ohm R."/>
            <person name="Sun H."/>
            <person name="Tunlid A."/>
            <person name="Henrissat B."/>
            <person name="Grigoriev I.V."/>
            <person name="Hibbett D.S."/>
            <person name="Martin F."/>
        </authorList>
    </citation>
    <scope>NUCLEOTIDE SEQUENCE [LARGE SCALE GENOMIC DNA]</scope>
    <source>
        <strain evidence="9">Foug A</strain>
    </source>
</reference>
<dbReference type="GO" id="GO:0003677">
    <property type="term" value="F:DNA binding"/>
    <property type="evidence" value="ECO:0007669"/>
    <property type="project" value="UniProtKB-KW"/>
</dbReference>
<gene>
    <name evidence="8" type="ORF">SCLCIDRAFT_9509</name>
</gene>
<evidence type="ECO:0000256" key="6">
    <source>
        <dbReference type="SAM" id="Phobius"/>
    </source>
</evidence>
<feature type="transmembrane region" description="Helical" evidence="6">
    <location>
        <begin position="12"/>
        <end position="33"/>
    </location>
</feature>
<dbReference type="GO" id="GO:0005524">
    <property type="term" value="F:ATP binding"/>
    <property type="evidence" value="ECO:0007669"/>
    <property type="project" value="InterPro"/>
</dbReference>
<keyword evidence="3" id="KW-0413">Isomerase</keyword>
<evidence type="ECO:0000256" key="1">
    <source>
        <dbReference type="ARBA" id="ARBA00005446"/>
    </source>
</evidence>
<dbReference type="InterPro" id="IPR027417">
    <property type="entry name" value="P-loop_NTPase"/>
</dbReference>
<dbReference type="GO" id="GO:0000724">
    <property type="term" value="P:double-strand break repair via homologous recombination"/>
    <property type="evidence" value="ECO:0007669"/>
    <property type="project" value="TreeGrafter"/>
</dbReference>
<dbReference type="HOGENOM" id="CLU_1272927_0_0_1"/>
<evidence type="ECO:0000256" key="2">
    <source>
        <dbReference type="ARBA" id="ARBA00023125"/>
    </source>
</evidence>
<dbReference type="Gene3D" id="3.40.50.300">
    <property type="entry name" value="P-loop containing nucleotide triphosphate hydrolases"/>
    <property type="match status" value="1"/>
</dbReference>
<keyword evidence="6" id="KW-1133">Transmembrane helix</keyword>
<sequence>MAGTGMGKTLGFWLPLLFCLGGIQVVITPLNMLGKQNVASLAKVGIQGIAINSETATAASFSAIGSFQYDAIVISPEQMMKPNSNFEKLLKNPLFTSRIISIVIDEAHCLTQWGEFHPNNNLVIIHRSSDHPNIRIGVKKIQYTLSSYVDLAFLILNRTRLAQQITCEATYLQNYETKTCLINFGELTGKAVLFVEKDYFNDEKILKAARKVKNDLA</sequence>
<dbReference type="EMBL" id="KN822055">
    <property type="protein sequence ID" value="KIM61142.1"/>
    <property type="molecule type" value="Genomic_DNA"/>
</dbReference>
<evidence type="ECO:0000256" key="3">
    <source>
        <dbReference type="ARBA" id="ARBA00023235"/>
    </source>
</evidence>
<dbReference type="PANTHER" id="PTHR13710">
    <property type="entry name" value="DNA HELICASE RECQ FAMILY MEMBER"/>
    <property type="match status" value="1"/>
</dbReference>
<evidence type="ECO:0000259" key="7">
    <source>
        <dbReference type="PROSITE" id="PS51192"/>
    </source>
</evidence>
<comment type="similarity">
    <text evidence="1">Belongs to the helicase family. RecQ subfamily.</text>
</comment>
<dbReference type="GO" id="GO:0043138">
    <property type="term" value="F:3'-5' DNA helicase activity"/>
    <property type="evidence" value="ECO:0007669"/>
    <property type="project" value="UniProtKB-EC"/>
</dbReference>
<dbReference type="PANTHER" id="PTHR13710:SF105">
    <property type="entry name" value="ATP-DEPENDENT DNA HELICASE Q1"/>
    <property type="match status" value="1"/>
</dbReference>
<dbReference type="GO" id="GO:0005694">
    <property type="term" value="C:chromosome"/>
    <property type="evidence" value="ECO:0007669"/>
    <property type="project" value="TreeGrafter"/>
</dbReference>
<accession>A0A0C3A8H1</accession>
<keyword evidence="9" id="KW-1185">Reference proteome</keyword>
<comment type="catalytic activity">
    <reaction evidence="4">
        <text>Couples ATP hydrolysis with the unwinding of duplex DNA by translocating in the 3'-5' direction.</text>
        <dbReference type="EC" id="5.6.2.4"/>
    </reaction>
</comment>
<evidence type="ECO:0000256" key="5">
    <source>
        <dbReference type="ARBA" id="ARBA00034808"/>
    </source>
</evidence>
<dbReference type="Pfam" id="PF00270">
    <property type="entry name" value="DEAD"/>
    <property type="match status" value="1"/>
</dbReference>
<keyword evidence="6" id="KW-0812">Transmembrane</keyword>
<evidence type="ECO:0000313" key="9">
    <source>
        <dbReference type="Proteomes" id="UP000053989"/>
    </source>
</evidence>
<evidence type="ECO:0000313" key="8">
    <source>
        <dbReference type="EMBL" id="KIM61142.1"/>
    </source>
</evidence>
<dbReference type="SUPFAM" id="SSF52540">
    <property type="entry name" value="P-loop containing nucleoside triphosphate hydrolases"/>
    <property type="match status" value="1"/>
</dbReference>
<evidence type="ECO:0000256" key="4">
    <source>
        <dbReference type="ARBA" id="ARBA00034617"/>
    </source>
</evidence>
<organism evidence="8 9">
    <name type="scientific">Scleroderma citrinum Foug A</name>
    <dbReference type="NCBI Taxonomy" id="1036808"/>
    <lineage>
        <taxon>Eukaryota</taxon>
        <taxon>Fungi</taxon>
        <taxon>Dikarya</taxon>
        <taxon>Basidiomycota</taxon>
        <taxon>Agaricomycotina</taxon>
        <taxon>Agaricomycetes</taxon>
        <taxon>Agaricomycetidae</taxon>
        <taxon>Boletales</taxon>
        <taxon>Sclerodermatineae</taxon>
        <taxon>Sclerodermataceae</taxon>
        <taxon>Scleroderma</taxon>
    </lineage>
</organism>
<dbReference type="GO" id="GO:0009378">
    <property type="term" value="F:four-way junction helicase activity"/>
    <property type="evidence" value="ECO:0007669"/>
    <property type="project" value="TreeGrafter"/>
</dbReference>
<protein>
    <recommendedName>
        <fullName evidence="5">DNA 3'-5' helicase</fullName>
        <ecNumber evidence="5">5.6.2.4</ecNumber>
    </recommendedName>
</protein>
<dbReference type="PROSITE" id="PS51192">
    <property type="entry name" value="HELICASE_ATP_BIND_1"/>
    <property type="match status" value="1"/>
</dbReference>
<dbReference type="EC" id="5.6.2.4" evidence="5"/>
<dbReference type="OrthoDB" id="10261556at2759"/>
<dbReference type="GO" id="GO:0005737">
    <property type="term" value="C:cytoplasm"/>
    <property type="evidence" value="ECO:0007669"/>
    <property type="project" value="TreeGrafter"/>
</dbReference>
<dbReference type="InterPro" id="IPR011545">
    <property type="entry name" value="DEAD/DEAH_box_helicase_dom"/>
</dbReference>
<name>A0A0C3A8H1_9AGAM</name>
<keyword evidence="2" id="KW-0238">DNA-binding</keyword>
<dbReference type="InterPro" id="IPR014001">
    <property type="entry name" value="Helicase_ATP-bd"/>
</dbReference>
<dbReference type="STRING" id="1036808.A0A0C3A8H1"/>